<comment type="function">
    <text evidence="4 6">IF-3 binds to the 30S ribosomal subunit and shifts the equilibrium between 70S ribosomes and their 50S and 30S subunits in favor of the free subunits, thus enhancing the availability of 30S subunits on which protein synthesis initiation begins.</text>
</comment>
<feature type="region of interest" description="Disordered" evidence="7">
    <location>
        <begin position="147"/>
        <end position="170"/>
    </location>
</feature>
<dbReference type="GO" id="GO:0043022">
    <property type="term" value="F:ribosome binding"/>
    <property type="evidence" value="ECO:0007669"/>
    <property type="project" value="UniProtKB-ARBA"/>
</dbReference>
<dbReference type="InterPro" id="IPR019813">
    <property type="entry name" value="Translation_initiation_fac3_CS"/>
</dbReference>
<keyword evidence="4" id="KW-0963">Cytoplasm</keyword>
<evidence type="ECO:0000259" key="9">
    <source>
        <dbReference type="Pfam" id="PF05198"/>
    </source>
</evidence>
<accession>A0A938B1G7</accession>
<feature type="domain" description="Translation initiation factor 3 C-terminal" evidence="8">
    <location>
        <begin position="83"/>
        <end position="167"/>
    </location>
</feature>
<protein>
    <recommendedName>
        <fullName evidence="4 5">Translation initiation factor IF-3</fullName>
    </recommendedName>
</protein>
<dbReference type="Pfam" id="PF05198">
    <property type="entry name" value="IF3_N"/>
    <property type="match status" value="1"/>
</dbReference>
<dbReference type="PROSITE" id="PS00938">
    <property type="entry name" value="IF3"/>
    <property type="match status" value="1"/>
</dbReference>
<dbReference type="InterPro" id="IPR019815">
    <property type="entry name" value="Translation_initiation_fac_3_C"/>
</dbReference>
<evidence type="ECO:0000256" key="7">
    <source>
        <dbReference type="SAM" id="MobiDB-lite"/>
    </source>
</evidence>
<dbReference type="Proteomes" id="UP000712673">
    <property type="component" value="Unassembled WGS sequence"/>
</dbReference>
<dbReference type="HAMAP" id="MF_00080">
    <property type="entry name" value="IF_3"/>
    <property type="match status" value="1"/>
</dbReference>
<evidence type="ECO:0000256" key="2">
    <source>
        <dbReference type="ARBA" id="ARBA00022540"/>
    </source>
</evidence>
<comment type="subcellular location">
    <subcellularLocation>
        <location evidence="4 6">Cytoplasm</location>
    </subcellularLocation>
</comment>
<gene>
    <name evidence="4" type="primary">infC</name>
    <name evidence="10" type="ORF">FJZ47_04585</name>
</gene>
<dbReference type="GO" id="GO:0032790">
    <property type="term" value="P:ribosome disassembly"/>
    <property type="evidence" value="ECO:0007669"/>
    <property type="project" value="TreeGrafter"/>
</dbReference>
<evidence type="ECO:0000256" key="5">
    <source>
        <dbReference type="NCBIfam" id="TIGR00168"/>
    </source>
</evidence>
<dbReference type="NCBIfam" id="TIGR00168">
    <property type="entry name" value="infC"/>
    <property type="match status" value="1"/>
</dbReference>
<keyword evidence="3 4" id="KW-0648">Protein biosynthesis</keyword>
<keyword evidence="2 4" id="KW-0396">Initiation factor</keyword>
<dbReference type="FunFam" id="3.30.110.10:FF:000001">
    <property type="entry name" value="Translation initiation factor IF-3"/>
    <property type="match status" value="1"/>
</dbReference>
<comment type="caution">
    <text evidence="10">The sequence shown here is derived from an EMBL/GenBank/DDBJ whole genome shotgun (WGS) entry which is preliminary data.</text>
</comment>
<dbReference type="EMBL" id="VGLS01000090">
    <property type="protein sequence ID" value="MBM3223066.1"/>
    <property type="molecule type" value="Genomic_DNA"/>
</dbReference>
<sequence length="170" mass="19778">MAKQQRVNELIRVREVRVVGQDGSQLGIMLTAEALQLAEEQGFDLVEVAPNEKPPVCRIMDYGKYKYQQSKRLQQAKKKQKVISVKEIKLRPKTEEHDYQFKSQHVRRFLQDGHKAKVTVVFRGREMAHTELGRRMLDRIVEDMDDISTVEQTPRQEGRNMSMVLSPRSA</sequence>
<comment type="subunit">
    <text evidence="4 6">Monomer.</text>
</comment>
<dbReference type="AlphaFoldDB" id="A0A938B1G7"/>
<dbReference type="SUPFAM" id="SSF55200">
    <property type="entry name" value="Translation initiation factor IF3, C-terminal domain"/>
    <property type="match status" value="1"/>
</dbReference>
<dbReference type="SUPFAM" id="SSF54364">
    <property type="entry name" value="Translation initiation factor IF3, N-terminal domain"/>
    <property type="match status" value="1"/>
</dbReference>
<comment type="similarity">
    <text evidence="1 4 6">Belongs to the IF-3 family.</text>
</comment>
<evidence type="ECO:0000256" key="1">
    <source>
        <dbReference type="ARBA" id="ARBA00005439"/>
    </source>
</evidence>
<dbReference type="GO" id="GO:0005829">
    <property type="term" value="C:cytosol"/>
    <property type="evidence" value="ECO:0007669"/>
    <property type="project" value="TreeGrafter"/>
</dbReference>
<dbReference type="InterPro" id="IPR001288">
    <property type="entry name" value="Translation_initiation_fac_3"/>
</dbReference>
<feature type="domain" description="Translation initiation factor 3 N-terminal" evidence="9">
    <location>
        <begin position="7"/>
        <end position="76"/>
    </location>
</feature>
<dbReference type="GO" id="GO:0016020">
    <property type="term" value="C:membrane"/>
    <property type="evidence" value="ECO:0007669"/>
    <property type="project" value="TreeGrafter"/>
</dbReference>
<dbReference type="Gene3D" id="3.30.110.10">
    <property type="entry name" value="Translation initiation factor 3 (IF-3), C-terminal domain"/>
    <property type="match status" value="1"/>
</dbReference>
<organism evidence="10 11">
    <name type="scientific">Tectimicrobiota bacterium</name>
    <dbReference type="NCBI Taxonomy" id="2528274"/>
    <lineage>
        <taxon>Bacteria</taxon>
        <taxon>Pseudomonadati</taxon>
        <taxon>Nitrospinota/Tectimicrobiota group</taxon>
        <taxon>Candidatus Tectimicrobiota</taxon>
    </lineage>
</organism>
<evidence type="ECO:0000256" key="3">
    <source>
        <dbReference type="ARBA" id="ARBA00022917"/>
    </source>
</evidence>
<dbReference type="GO" id="GO:0003743">
    <property type="term" value="F:translation initiation factor activity"/>
    <property type="evidence" value="ECO:0007669"/>
    <property type="project" value="UniProtKB-UniRule"/>
</dbReference>
<evidence type="ECO:0000313" key="11">
    <source>
        <dbReference type="Proteomes" id="UP000712673"/>
    </source>
</evidence>
<dbReference type="InterPro" id="IPR036787">
    <property type="entry name" value="T_IF-3_N_sf"/>
</dbReference>
<evidence type="ECO:0000256" key="4">
    <source>
        <dbReference type="HAMAP-Rule" id="MF_00080"/>
    </source>
</evidence>
<dbReference type="InterPro" id="IPR019814">
    <property type="entry name" value="Translation_initiation_fac_3_N"/>
</dbReference>
<reference evidence="10" key="1">
    <citation type="submission" date="2019-03" db="EMBL/GenBank/DDBJ databases">
        <title>Lake Tanganyika Metagenome-Assembled Genomes (MAGs).</title>
        <authorList>
            <person name="Tran P."/>
        </authorList>
    </citation>
    <scope>NUCLEOTIDE SEQUENCE</scope>
    <source>
        <strain evidence="10">K_DeepCast_65m_m2_066</strain>
    </source>
</reference>
<dbReference type="PANTHER" id="PTHR10938">
    <property type="entry name" value="TRANSLATION INITIATION FACTOR IF-3"/>
    <property type="match status" value="1"/>
</dbReference>
<proteinExistence type="inferred from homology"/>
<dbReference type="InterPro" id="IPR036788">
    <property type="entry name" value="T_IF-3_C_sf"/>
</dbReference>
<dbReference type="Gene3D" id="3.10.20.80">
    <property type="entry name" value="Translation initiation factor 3 (IF-3), N-terminal domain"/>
    <property type="match status" value="1"/>
</dbReference>
<evidence type="ECO:0000256" key="6">
    <source>
        <dbReference type="RuleBase" id="RU000646"/>
    </source>
</evidence>
<name>A0A938B1G7_UNCTE</name>
<dbReference type="FunFam" id="3.10.20.80:FF:000001">
    <property type="entry name" value="Translation initiation factor IF-3"/>
    <property type="match status" value="1"/>
</dbReference>
<evidence type="ECO:0000259" key="8">
    <source>
        <dbReference type="Pfam" id="PF00707"/>
    </source>
</evidence>
<dbReference type="Pfam" id="PF00707">
    <property type="entry name" value="IF3_C"/>
    <property type="match status" value="1"/>
</dbReference>
<evidence type="ECO:0000313" key="10">
    <source>
        <dbReference type="EMBL" id="MBM3223066.1"/>
    </source>
</evidence>
<dbReference type="PANTHER" id="PTHR10938:SF0">
    <property type="entry name" value="TRANSLATION INITIATION FACTOR IF-3, MITOCHONDRIAL"/>
    <property type="match status" value="1"/>
</dbReference>